<keyword evidence="2" id="KW-0560">Oxidoreductase</keyword>
<dbReference type="Proteomes" id="UP000619479">
    <property type="component" value="Unassembled WGS sequence"/>
</dbReference>
<dbReference type="EMBL" id="BOMH01000108">
    <property type="protein sequence ID" value="GID71242.1"/>
    <property type="molecule type" value="Genomic_DNA"/>
</dbReference>
<name>A0A919M9V5_9ACTN</name>
<dbReference type="GO" id="GO:0004665">
    <property type="term" value="F:prephenate dehydrogenase (NADP+) activity"/>
    <property type="evidence" value="ECO:0007669"/>
    <property type="project" value="InterPro"/>
</dbReference>
<keyword evidence="5" id="KW-1185">Reference proteome</keyword>
<dbReference type="PANTHER" id="PTHR21363:SF0">
    <property type="entry name" value="PREPHENATE DEHYDROGENASE [NADP(+)]"/>
    <property type="match status" value="1"/>
</dbReference>
<dbReference type="RefSeq" id="WP_203756222.1">
    <property type="nucleotide sequence ID" value="NZ_BAAAUC010000097.1"/>
</dbReference>
<protein>
    <submittedName>
        <fullName evidence="4">Prephenate dehydrogenase</fullName>
    </submittedName>
</protein>
<evidence type="ECO:0000313" key="5">
    <source>
        <dbReference type="Proteomes" id="UP000619479"/>
    </source>
</evidence>
<evidence type="ECO:0000256" key="1">
    <source>
        <dbReference type="ARBA" id="ARBA00007964"/>
    </source>
</evidence>
<dbReference type="InterPro" id="IPR046825">
    <property type="entry name" value="PDH_C"/>
</dbReference>
<dbReference type="AlphaFoldDB" id="A0A919M9V5"/>
<dbReference type="GO" id="GO:0008977">
    <property type="term" value="F:prephenate dehydrogenase (NAD+) activity"/>
    <property type="evidence" value="ECO:0007669"/>
    <property type="project" value="InterPro"/>
</dbReference>
<dbReference type="PANTHER" id="PTHR21363">
    <property type="entry name" value="PREPHENATE DEHYDROGENASE"/>
    <property type="match status" value="1"/>
</dbReference>
<proteinExistence type="inferred from homology"/>
<dbReference type="SUPFAM" id="SSF48179">
    <property type="entry name" value="6-phosphogluconate dehydrogenase C-terminal domain-like"/>
    <property type="match status" value="1"/>
</dbReference>
<reference evidence="4" key="1">
    <citation type="submission" date="2021-01" db="EMBL/GenBank/DDBJ databases">
        <title>Whole genome shotgun sequence of Actinoplanes cyaneus NBRC 14990.</title>
        <authorList>
            <person name="Komaki H."/>
            <person name="Tamura T."/>
        </authorList>
    </citation>
    <scope>NUCLEOTIDE SEQUENCE</scope>
    <source>
        <strain evidence="4">NBRC 14990</strain>
    </source>
</reference>
<dbReference type="InterPro" id="IPR036291">
    <property type="entry name" value="NAD(P)-bd_dom_sf"/>
</dbReference>
<feature type="domain" description="Prephenate/arogenate dehydrogenase" evidence="3">
    <location>
        <begin position="3"/>
        <end position="280"/>
    </location>
</feature>
<dbReference type="Gene3D" id="3.40.50.720">
    <property type="entry name" value="NAD(P)-binding Rossmann-like Domain"/>
    <property type="match status" value="1"/>
</dbReference>
<evidence type="ECO:0000256" key="2">
    <source>
        <dbReference type="ARBA" id="ARBA00023002"/>
    </source>
</evidence>
<dbReference type="SUPFAM" id="SSF51735">
    <property type="entry name" value="NAD(P)-binding Rossmann-fold domains"/>
    <property type="match status" value="1"/>
</dbReference>
<dbReference type="NCBIfam" id="NF005112">
    <property type="entry name" value="PRK06545.2-4"/>
    <property type="match status" value="1"/>
</dbReference>
<dbReference type="Gene3D" id="1.10.3660.10">
    <property type="entry name" value="6-phosphogluconate dehydrogenase C-terminal like domain"/>
    <property type="match status" value="1"/>
</dbReference>
<gene>
    <name evidence="4" type="ORF">Acy02nite_91230</name>
</gene>
<dbReference type="Pfam" id="PF20463">
    <property type="entry name" value="PDH_C"/>
    <property type="match status" value="1"/>
</dbReference>
<accession>A0A919M9V5</accession>
<dbReference type="InterPro" id="IPR046826">
    <property type="entry name" value="PDH_N"/>
</dbReference>
<dbReference type="GO" id="GO:0006571">
    <property type="term" value="P:tyrosine biosynthetic process"/>
    <property type="evidence" value="ECO:0007669"/>
    <property type="project" value="InterPro"/>
</dbReference>
<comment type="similarity">
    <text evidence="1">Belongs to the prephenate/arogenate dehydrogenase family.</text>
</comment>
<evidence type="ECO:0000259" key="3">
    <source>
        <dbReference type="PROSITE" id="PS51176"/>
    </source>
</evidence>
<sequence>MLRDMIVIGTGLIGTSVALAARRAGVTVFLSDRDPVAVRVAEALGAGLAQSPQRPVDLAVLAVPPAHVGPVIRQAQSSGLALSYTDVASVKGELERIVLRSAPKPSAYVGGHPMAGRELSGPLAASAELFAGRSWVLTPSPVTDEVTTERAKALALLCGGIPVLLSSREHDETVALTSHLPHLMASLLAARFCDAPAGAGQLAGQGLRDVTRIAAGDPALWADIVRANALAVAVALRGMHTDLSRLLAAVEDLAEPGPSDRAAAERLVTDVLRRGVRGVTHLRRSGSGAAVPDLSAVLRVVLRRHPGDLARLLSSAATFEISAEQVAAEIDTDGAVVVRFPVPVQEAELAEIGLRIAGWEISRDVSPARNHRRNP</sequence>
<dbReference type="InterPro" id="IPR008927">
    <property type="entry name" value="6-PGluconate_DH-like_C_sf"/>
</dbReference>
<dbReference type="InterPro" id="IPR050812">
    <property type="entry name" value="Preph/Arog_dehydrog"/>
</dbReference>
<organism evidence="4 5">
    <name type="scientific">Actinoplanes cyaneus</name>
    <dbReference type="NCBI Taxonomy" id="52696"/>
    <lineage>
        <taxon>Bacteria</taxon>
        <taxon>Bacillati</taxon>
        <taxon>Actinomycetota</taxon>
        <taxon>Actinomycetes</taxon>
        <taxon>Micromonosporales</taxon>
        <taxon>Micromonosporaceae</taxon>
        <taxon>Actinoplanes</taxon>
    </lineage>
</organism>
<dbReference type="Pfam" id="PF02153">
    <property type="entry name" value="PDH_N"/>
    <property type="match status" value="1"/>
</dbReference>
<dbReference type="GO" id="GO:0070403">
    <property type="term" value="F:NAD+ binding"/>
    <property type="evidence" value="ECO:0007669"/>
    <property type="project" value="InterPro"/>
</dbReference>
<dbReference type="PROSITE" id="PS51176">
    <property type="entry name" value="PDH_ADH"/>
    <property type="match status" value="1"/>
</dbReference>
<dbReference type="InterPro" id="IPR003099">
    <property type="entry name" value="Prephen_DH"/>
</dbReference>
<comment type="caution">
    <text evidence="4">The sequence shown here is derived from an EMBL/GenBank/DDBJ whole genome shotgun (WGS) entry which is preliminary data.</text>
</comment>
<evidence type="ECO:0000313" key="4">
    <source>
        <dbReference type="EMBL" id="GID71242.1"/>
    </source>
</evidence>